<gene>
    <name evidence="1" type="ordered locus">MSWAN_1371</name>
</gene>
<dbReference type="eggNOG" id="arCOG13997">
    <property type="taxonomic scope" value="Archaea"/>
</dbReference>
<dbReference type="KEGG" id="mew:MSWAN_1371"/>
<dbReference type="OrthoDB" id="71318at2157"/>
<evidence type="ECO:0000313" key="1">
    <source>
        <dbReference type="EMBL" id="AEG18386.1"/>
    </source>
</evidence>
<dbReference type="RefSeq" id="WP_013825887.1">
    <property type="nucleotide sequence ID" value="NC_015574.1"/>
</dbReference>
<evidence type="ECO:0000313" key="2">
    <source>
        <dbReference type="Proteomes" id="UP000009231"/>
    </source>
</evidence>
<keyword evidence="2" id="KW-1185">Reference proteome</keyword>
<reference evidence="1 2" key="1">
    <citation type="journal article" date="2014" name="Int. J. Syst. Evol. Microbiol.">
        <title>Methanobacterium paludis sp. nov. and a novel strain of Methanobacterium lacus isolated from northern peatlands.</title>
        <authorList>
            <person name="Cadillo-Quiroz H."/>
            <person name="Brauer S.L."/>
            <person name="Goodson N."/>
            <person name="Yavitt J.B."/>
            <person name="Zinder S.H."/>
        </authorList>
    </citation>
    <scope>NUCLEOTIDE SEQUENCE [LARGE SCALE GENOMIC DNA]</scope>
    <source>
        <strain evidence="2">DSM 25820 / JCM 18151 / SWAN1</strain>
    </source>
</reference>
<dbReference type="AlphaFoldDB" id="F6D719"/>
<evidence type="ECO:0008006" key="3">
    <source>
        <dbReference type="Google" id="ProtNLM"/>
    </source>
</evidence>
<dbReference type="EMBL" id="CP002772">
    <property type="protein sequence ID" value="AEG18386.1"/>
    <property type="molecule type" value="Genomic_DNA"/>
</dbReference>
<organism evidence="1 2">
    <name type="scientific">Methanobacterium paludis (strain DSM 25820 / JCM 18151 / SWAN1)</name>
    <dbReference type="NCBI Taxonomy" id="868131"/>
    <lineage>
        <taxon>Archaea</taxon>
        <taxon>Methanobacteriati</taxon>
        <taxon>Methanobacteriota</taxon>
        <taxon>Methanomada group</taxon>
        <taxon>Methanobacteria</taxon>
        <taxon>Methanobacteriales</taxon>
        <taxon>Methanobacteriaceae</taxon>
        <taxon>Methanobacterium</taxon>
    </lineage>
</organism>
<dbReference type="NCBIfam" id="NF038353">
    <property type="entry name" value="FxLYD_dom"/>
    <property type="match status" value="1"/>
</dbReference>
<protein>
    <recommendedName>
        <fullName evidence="3">DUF4352 domain-containing protein</fullName>
    </recommendedName>
</protein>
<dbReference type="Proteomes" id="UP000009231">
    <property type="component" value="Chromosome"/>
</dbReference>
<dbReference type="HOGENOM" id="CLU_1998778_0_0_2"/>
<accession>F6D719</accession>
<dbReference type="GeneID" id="10668876"/>
<proteinExistence type="predicted"/>
<sequence length="124" mass="13479">MIVLIVGISGCTEKKATNGTWGEKPAANSSSLQVINSTGNYYDYNGTNYYYVSGYIQNNAESDASNVKIVTTAYDSSGNVFAVNDTAYLKPQTIPATGQSRFYAGFEDPDNNIVRYDVEVSITQ</sequence>
<name>F6D719_METPW</name>
<dbReference type="InterPro" id="IPR047676">
    <property type="entry name" value="FxLYD_dom"/>
</dbReference>